<reference evidence="5 6" key="1">
    <citation type="submission" date="2019-06" db="EMBL/GenBank/DDBJ databases">
        <authorList>
            <person name="Broberg M."/>
        </authorList>
    </citation>
    <scope>NUCLEOTIDE SEQUENCE [LARGE SCALE GENOMIC DNA]</scope>
</reference>
<comment type="caution">
    <text evidence="5">The sequence shown here is derived from an EMBL/GenBank/DDBJ whole genome shotgun (WGS) entry which is preliminary data.</text>
</comment>
<feature type="domain" description="NmrA-like" evidence="4">
    <location>
        <begin position="6"/>
        <end position="276"/>
    </location>
</feature>
<proteinExistence type="inferred from homology"/>
<dbReference type="InterPro" id="IPR008030">
    <property type="entry name" value="NmrA-like"/>
</dbReference>
<protein>
    <recommendedName>
        <fullName evidence="4">NmrA-like domain-containing protein</fullName>
    </recommendedName>
</protein>
<gene>
    <name evidence="5" type="ORF">CLO192961_LOCUS245199</name>
</gene>
<organism evidence="5 6">
    <name type="scientific">Bionectria ochroleuca</name>
    <name type="common">Gliocladium roseum</name>
    <dbReference type="NCBI Taxonomy" id="29856"/>
    <lineage>
        <taxon>Eukaryota</taxon>
        <taxon>Fungi</taxon>
        <taxon>Dikarya</taxon>
        <taxon>Ascomycota</taxon>
        <taxon>Pezizomycotina</taxon>
        <taxon>Sordariomycetes</taxon>
        <taxon>Hypocreomycetidae</taxon>
        <taxon>Hypocreales</taxon>
        <taxon>Bionectriaceae</taxon>
        <taxon>Clonostachys</taxon>
    </lineage>
</organism>
<keyword evidence="2" id="KW-0521">NADP</keyword>
<evidence type="ECO:0000256" key="1">
    <source>
        <dbReference type="ARBA" id="ARBA00006328"/>
    </source>
</evidence>
<dbReference type="PANTHER" id="PTHR42748:SF30">
    <property type="entry name" value="NMRA-LIKE DOMAIN-CONTAINING PROTEIN"/>
    <property type="match status" value="1"/>
</dbReference>
<comment type="similarity">
    <text evidence="1">Belongs to the NmrA-type oxidoreductase family.</text>
</comment>
<dbReference type="Proteomes" id="UP000766486">
    <property type="component" value="Unassembled WGS sequence"/>
</dbReference>
<keyword evidence="6" id="KW-1185">Reference proteome</keyword>
<evidence type="ECO:0000313" key="5">
    <source>
        <dbReference type="EMBL" id="VUC28809.1"/>
    </source>
</evidence>
<dbReference type="SUPFAM" id="SSF51735">
    <property type="entry name" value="NAD(P)-binding Rossmann-fold domains"/>
    <property type="match status" value="1"/>
</dbReference>
<dbReference type="InterPro" id="IPR036291">
    <property type="entry name" value="NAD(P)-bd_dom_sf"/>
</dbReference>
<name>A0ABY6UFK3_BIOOC</name>
<dbReference type="InterPro" id="IPR051164">
    <property type="entry name" value="NmrA-like_oxidored"/>
</dbReference>
<sequence length="307" mass="34083">MSQLSVFVCGATGVQGGNLARYLIRQGSTVHALTRDPGTAKSKALEALGVRLWEGDYNNEKALRDAISGTNAVFLNFMPDFSDFGANLRQAKLILDIAKGAGVAQVVYASHSVPDTSVLTYYDENSLLAVIHNSKRDIESEVKNAGFKYYTILRPGYFMTNVLVFHKMMFTGLAETGSHVTSLRPTTDIPLLDDETMGVFPFAVMSDPERFNGKEILYADEYLPLAKIFEKLSKVVGRELKIIPMSDEEIEAQMATNPIIAGQSIIRDMQKIYDIDEVKKWGLPLSSFDKFLEREADALRALYSKDA</sequence>
<dbReference type="PANTHER" id="PTHR42748">
    <property type="entry name" value="NITROGEN METABOLITE REPRESSION PROTEIN NMRA FAMILY MEMBER"/>
    <property type="match status" value="1"/>
</dbReference>
<dbReference type="Pfam" id="PF05368">
    <property type="entry name" value="NmrA"/>
    <property type="match status" value="1"/>
</dbReference>
<accession>A0ABY6UFK3</accession>
<evidence type="ECO:0000256" key="2">
    <source>
        <dbReference type="ARBA" id="ARBA00022857"/>
    </source>
</evidence>
<evidence type="ECO:0000259" key="4">
    <source>
        <dbReference type="Pfam" id="PF05368"/>
    </source>
</evidence>
<evidence type="ECO:0000313" key="6">
    <source>
        <dbReference type="Proteomes" id="UP000766486"/>
    </source>
</evidence>
<evidence type="ECO:0000256" key="3">
    <source>
        <dbReference type="ARBA" id="ARBA00023002"/>
    </source>
</evidence>
<keyword evidence="3" id="KW-0560">Oxidoreductase</keyword>
<dbReference type="EMBL" id="CABFNS010000794">
    <property type="protein sequence ID" value="VUC28809.1"/>
    <property type="molecule type" value="Genomic_DNA"/>
</dbReference>
<dbReference type="Gene3D" id="3.40.50.720">
    <property type="entry name" value="NAD(P)-binding Rossmann-like Domain"/>
    <property type="match status" value="1"/>
</dbReference>
<dbReference type="Gene3D" id="3.90.25.10">
    <property type="entry name" value="UDP-galactose 4-epimerase, domain 1"/>
    <property type="match status" value="1"/>
</dbReference>